<dbReference type="OrthoDB" id="2968361at2"/>
<keyword evidence="4" id="KW-0813">Transport</keyword>
<evidence type="ECO:0000256" key="5">
    <source>
        <dbReference type="ARBA" id="ARBA00022475"/>
    </source>
</evidence>
<evidence type="ECO:0000256" key="8">
    <source>
        <dbReference type="ARBA" id="ARBA00022927"/>
    </source>
</evidence>
<dbReference type="AlphaFoldDB" id="A0A075LJQ2"/>
<evidence type="ECO:0000313" key="12">
    <source>
        <dbReference type="EMBL" id="AIF66376.1"/>
    </source>
</evidence>
<reference evidence="13 15" key="2">
    <citation type="submission" date="2016-10" db="EMBL/GenBank/DDBJ databases">
        <authorList>
            <person name="Varghese N."/>
            <person name="Submissions S."/>
        </authorList>
    </citation>
    <scope>NUCLEOTIDE SEQUENCE [LARGE SCALE GENOMIC DNA]</scope>
    <source>
        <strain evidence="13 15">DSM 21619</strain>
    </source>
</reference>
<sequence>MAEAKVFEKILRMKERERKTAQQAFAEKQQQFEAAATTLYELLKKKEDAEAQLSNGLAASVPIQRLSEHHEFLETINRRIDRAQIAVQFARNAMLEKQELLSEAYIEVKKIEKLLEKKRQEAWRKLQEEENKQMDDISIRQFLANGAR</sequence>
<dbReference type="Pfam" id="PF02050">
    <property type="entry name" value="FliJ"/>
    <property type="match status" value="1"/>
</dbReference>
<accession>A0AAX2ECT8</accession>
<keyword evidence="11" id="KW-0175">Coiled coil</keyword>
<proteinExistence type="inferred from homology"/>
<dbReference type="Proteomes" id="UP000199735">
    <property type="component" value="Unassembled WGS sequence"/>
</dbReference>
<keyword evidence="5" id="KW-1003">Cell membrane</keyword>
<evidence type="ECO:0000256" key="10">
    <source>
        <dbReference type="ARBA" id="ARBA00023225"/>
    </source>
</evidence>
<dbReference type="GO" id="GO:0009288">
    <property type="term" value="C:bacterial-type flagellum"/>
    <property type="evidence" value="ECO:0007669"/>
    <property type="project" value="InterPro"/>
</dbReference>
<dbReference type="Proteomes" id="UP000027980">
    <property type="component" value="Chromosome"/>
</dbReference>
<feature type="coiled-coil region" evidence="11">
    <location>
        <begin position="73"/>
        <end position="121"/>
    </location>
</feature>
<evidence type="ECO:0000313" key="13">
    <source>
        <dbReference type="EMBL" id="SEM73188.1"/>
    </source>
</evidence>
<evidence type="ECO:0000256" key="11">
    <source>
        <dbReference type="SAM" id="Coils"/>
    </source>
</evidence>
<comment type="subcellular location">
    <subcellularLocation>
        <location evidence="1">Cell membrane</location>
        <topology evidence="1">Peripheral membrane protein</topology>
        <orientation evidence="1">Cytoplasmic side</orientation>
    </subcellularLocation>
</comment>
<keyword evidence="8" id="KW-0653">Protein transport</keyword>
<evidence type="ECO:0000313" key="14">
    <source>
        <dbReference type="Proteomes" id="UP000027980"/>
    </source>
</evidence>
<dbReference type="HOGENOM" id="CLU_145228_0_0_9"/>
<evidence type="ECO:0000256" key="7">
    <source>
        <dbReference type="ARBA" id="ARBA00022795"/>
    </source>
</evidence>
<evidence type="ECO:0000256" key="2">
    <source>
        <dbReference type="ARBA" id="ARBA00010004"/>
    </source>
</evidence>
<dbReference type="InterPro" id="IPR012823">
    <property type="entry name" value="Flagell_FliJ"/>
</dbReference>
<keyword evidence="7" id="KW-1005">Bacterial flagellum biogenesis</keyword>
<dbReference type="RefSeq" id="WP_038560188.1">
    <property type="nucleotide sequence ID" value="NZ_CP008876.1"/>
</dbReference>
<evidence type="ECO:0000256" key="9">
    <source>
        <dbReference type="ARBA" id="ARBA00023136"/>
    </source>
</evidence>
<dbReference type="KEGG" id="tap:GZ22_06865"/>
<dbReference type="GO" id="GO:0071973">
    <property type="term" value="P:bacterial-type flagellum-dependent cell motility"/>
    <property type="evidence" value="ECO:0007669"/>
    <property type="project" value="InterPro"/>
</dbReference>
<protein>
    <recommendedName>
        <fullName evidence="3">Flagellar FliJ protein</fullName>
    </recommendedName>
</protein>
<evidence type="ECO:0000256" key="3">
    <source>
        <dbReference type="ARBA" id="ARBA00020392"/>
    </source>
</evidence>
<reference evidence="12 14" key="1">
    <citation type="submission" date="2014-07" db="EMBL/GenBank/DDBJ databases">
        <title>Complete genome sequence of a moderately halophilic bacterium Terribacillus aidingensis MP602, isolated from Cryptomeria fortunei in Tianmu mountain in China.</title>
        <authorList>
            <person name="Wang Y."/>
            <person name="Lu P."/>
            <person name="Zhang L."/>
        </authorList>
    </citation>
    <scope>NUCLEOTIDE SEQUENCE [LARGE SCALE GENOMIC DNA]</scope>
    <source>
        <strain evidence="12 14">MP602</strain>
    </source>
</reference>
<dbReference type="GO" id="GO:0015031">
    <property type="term" value="P:protein transport"/>
    <property type="evidence" value="ECO:0007669"/>
    <property type="project" value="UniProtKB-KW"/>
</dbReference>
<gene>
    <name evidence="12" type="ORF">GZ22_06865</name>
    <name evidence="13" type="ORF">SAMN04489762_0883</name>
</gene>
<dbReference type="EMBL" id="CP008876">
    <property type="protein sequence ID" value="AIF66376.1"/>
    <property type="molecule type" value="Genomic_DNA"/>
</dbReference>
<comment type="similarity">
    <text evidence="2">Belongs to the FliJ family.</text>
</comment>
<organism evidence="12 14">
    <name type="scientific">Terribacillus saccharophilus</name>
    <dbReference type="NCBI Taxonomy" id="361277"/>
    <lineage>
        <taxon>Bacteria</taxon>
        <taxon>Bacillati</taxon>
        <taxon>Bacillota</taxon>
        <taxon>Bacilli</taxon>
        <taxon>Bacillales</taxon>
        <taxon>Bacillaceae</taxon>
        <taxon>Terribacillus</taxon>
    </lineage>
</organism>
<keyword evidence="13" id="KW-0969">Cilium</keyword>
<dbReference type="GeneID" id="34221220"/>
<evidence type="ECO:0000256" key="4">
    <source>
        <dbReference type="ARBA" id="ARBA00022448"/>
    </source>
</evidence>
<keyword evidence="13" id="KW-0282">Flagellum</keyword>
<accession>A0A075LJQ2</accession>
<dbReference type="EMBL" id="FOCD01000001">
    <property type="protein sequence ID" value="SEM73188.1"/>
    <property type="molecule type" value="Genomic_DNA"/>
</dbReference>
<evidence type="ECO:0000313" key="15">
    <source>
        <dbReference type="Proteomes" id="UP000199735"/>
    </source>
</evidence>
<keyword evidence="6" id="KW-0145">Chemotaxis</keyword>
<evidence type="ECO:0000256" key="6">
    <source>
        <dbReference type="ARBA" id="ARBA00022500"/>
    </source>
</evidence>
<dbReference type="GO" id="GO:0044781">
    <property type="term" value="P:bacterial-type flagellum organization"/>
    <property type="evidence" value="ECO:0007669"/>
    <property type="project" value="UniProtKB-KW"/>
</dbReference>
<dbReference type="NCBIfam" id="TIGR02473">
    <property type="entry name" value="flagell_FliJ"/>
    <property type="match status" value="1"/>
</dbReference>
<dbReference type="Gene3D" id="1.10.287.1700">
    <property type="match status" value="1"/>
</dbReference>
<dbReference type="InterPro" id="IPR053716">
    <property type="entry name" value="Flag_assembly_chemotaxis_eff"/>
</dbReference>
<evidence type="ECO:0000256" key="1">
    <source>
        <dbReference type="ARBA" id="ARBA00004413"/>
    </source>
</evidence>
<dbReference type="GO" id="GO:0006935">
    <property type="term" value="P:chemotaxis"/>
    <property type="evidence" value="ECO:0007669"/>
    <property type="project" value="UniProtKB-KW"/>
</dbReference>
<keyword evidence="13" id="KW-0966">Cell projection</keyword>
<keyword evidence="10" id="KW-1006">Bacterial flagellum protein export</keyword>
<keyword evidence="9" id="KW-0472">Membrane</keyword>
<name>A0A075LJQ2_9BACI</name>
<dbReference type="GO" id="GO:0005886">
    <property type="term" value="C:plasma membrane"/>
    <property type="evidence" value="ECO:0007669"/>
    <property type="project" value="UniProtKB-SubCell"/>
</dbReference>